<keyword evidence="1" id="KW-0812">Transmembrane</keyword>
<reference evidence="3 4" key="1">
    <citation type="submission" date="2019-12" db="EMBL/GenBank/DDBJ databases">
        <authorList>
            <person name="Floudas D."/>
            <person name="Bentzer J."/>
            <person name="Ahren D."/>
            <person name="Johansson T."/>
            <person name="Persson P."/>
            <person name="Tunlid A."/>
        </authorList>
    </citation>
    <scope>NUCLEOTIDE SEQUENCE [LARGE SCALE GENOMIC DNA]</scope>
    <source>
        <strain evidence="3 4">CBS 102.39</strain>
    </source>
</reference>
<keyword evidence="1" id="KW-1133">Transmembrane helix</keyword>
<evidence type="ECO:0000259" key="2">
    <source>
        <dbReference type="Pfam" id="PF12697"/>
    </source>
</evidence>
<dbReference type="AlphaFoldDB" id="A0A8H4QEP8"/>
<organism evidence="3 4">
    <name type="scientific">Agrocybe pediades</name>
    <dbReference type="NCBI Taxonomy" id="84607"/>
    <lineage>
        <taxon>Eukaryota</taxon>
        <taxon>Fungi</taxon>
        <taxon>Dikarya</taxon>
        <taxon>Basidiomycota</taxon>
        <taxon>Agaricomycotina</taxon>
        <taxon>Agaricomycetes</taxon>
        <taxon>Agaricomycetidae</taxon>
        <taxon>Agaricales</taxon>
        <taxon>Agaricineae</taxon>
        <taxon>Strophariaceae</taxon>
        <taxon>Agrocybe</taxon>
    </lineage>
</organism>
<proteinExistence type="predicted"/>
<dbReference type="GO" id="GO:0047372">
    <property type="term" value="F:monoacylglycerol lipase activity"/>
    <property type="evidence" value="ECO:0007669"/>
    <property type="project" value="TreeGrafter"/>
</dbReference>
<dbReference type="GO" id="GO:0005789">
    <property type="term" value="C:endoplasmic reticulum membrane"/>
    <property type="evidence" value="ECO:0007669"/>
    <property type="project" value="TreeGrafter"/>
</dbReference>
<dbReference type="SUPFAM" id="SSF53474">
    <property type="entry name" value="alpha/beta-Hydrolases"/>
    <property type="match status" value="1"/>
</dbReference>
<dbReference type="InterPro" id="IPR000073">
    <property type="entry name" value="AB_hydrolase_1"/>
</dbReference>
<evidence type="ECO:0000256" key="1">
    <source>
        <dbReference type="SAM" id="Phobius"/>
    </source>
</evidence>
<dbReference type="Gene3D" id="3.40.50.1820">
    <property type="entry name" value="alpha/beta hydrolase"/>
    <property type="match status" value="1"/>
</dbReference>
<dbReference type="Proteomes" id="UP000521872">
    <property type="component" value="Unassembled WGS sequence"/>
</dbReference>
<name>A0A8H4QEP8_9AGAR</name>
<comment type="caution">
    <text evidence="3">The sequence shown here is derived from an EMBL/GenBank/DDBJ whole genome shotgun (WGS) entry which is preliminary data.</text>
</comment>
<dbReference type="GO" id="GO:0004622">
    <property type="term" value="F:phosphatidylcholine lysophospholipase activity"/>
    <property type="evidence" value="ECO:0007669"/>
    <property type="project" value="TreeGrafter"/>
</dbReference>
<feature type="domain" description="AB hydrolase-1" evidence="2">
    <location>
        <begin position="129"/>
        <end position="359"/>
    </location>
</feature>
<evidence type="ECO:0000313" key="4">
    <source>
        <dbReference type="Proteomes" id="UP000521872"/>
    </source>
</evidence>
<dbReference type="PANTHER" id="PTHR12277:SF194">
    <property type="entry name" value="FI04476P"/>
    <property type="match status" value="1"/>
</dbReference>
<dbReference type="GO" id="GO:0006660">
    <property type="term" value="P:phosphatidylserine catabolic process"/>
    <property type="evidence" value="ECO:0007669"/>
    <property type="project" value="TreeGrafter"/>
</dbReference>
<dbReference type="EMBL" id="JAACJL010000061">
    <property type="protein sequence ID" value="KAF4609549.1"/>
    <property type="molecule type" value="Genomic_DNA"/>
</dbReference>
<gene>
    <name evidence="3" type="ORF">D9613_012339</name>
</gene>
<accession>A0A8H4QEP8</accession>
<keyword evidence="4" id="KW-1185">Reference proteome</keyword>
<dbReference type="GO" id="GO:0052651">
    <property type="term" value="P:monoacylglycerol catabolic process"/>
    <property type="evidence" value="ECO:0007669"/>
    <property type="project" value="TreeGrafter"/>
</dbReference>
<dbReference type="InterPro" id="IPR029058">
    <property type="entry name" value="AB_hydrolase_fold"/>
</dbReference>
<feature type="transmembrane region" description="Helical" evidence="1">
    <location>
        <begin position="21"/>
        <end position="42"/>
    </location>
</feature>
<dbReference type="PANTHER" id="PTHR12277">
    <property type="entry name" value="ALPHA/BETA HYDROLASE DOMAIN-CONTAINING PROTEIN"/>
    <property type="match status" value="1"/>
</dbReference>
<evidence type="ECO:0000313" key="3">
    <source>
        <dbReference type="EMBL" id="KAF4609549.1"/>
    </source>
</evidence>
<protein>
    <recommendedName>
        <fullName evidence="2">AB hydrolase-1 domain-containing protein</fullName>
    </recommendedName>
</protein>
<dbReference type="Pfam" id="PF12697">
    <property type="entry name" value="Abhydrolase_6"/>
    <property type="match status" value="1"/>
</dbReference>
<sequence>MTDSKKQRSPRMRGISKRIGFVLATLASLYVLAVALVMTPIIQTYVLYAHHIDAWPWYNKFDHPEHYGLAPGKTVNLKLHSADNTTLGAWFLFSESFYRQLPYPPPSNDDFSFPQRKYIPEALQSRPTILFLHGNTGTRAHPLRTVVYTALTSRLNANIMAVDYRGYGDSEGHPTVHGVGQDARAAWDYLMSQGAKPEDVLILGHSLGTAIAGLLSSELSREGIHARGTVLLSAFSSVRKLIDEYYLFGCLPLLKPLSMVPLAPRLVTWSLVHRFDTLSLVPDIKSSVLIAHADDDKDIPSTHASLLFEAFMGPHLPSSPSIPENPLSHQAWDNYTAQEIIHDRTRQEVAVTTAIKGYGVHEEMKPHVVASEGRKVALLRTDRGGHDIGRVEGVQDAIGRMFGFYD</sequence>
<keyword evidence="1" id="KW-0472">Membrane</keyword>